<feature type="non-terminal residue" evidence="2">
    <location>
        <position position="1"/>
    </location>
</feature>
<reference evidence="2" key="1">
    <citation type="submission" date="2023-07" db="EMBL/GenBank/DDBJ databases">
        <title>Black Yeasts Isolated from many extreme environments.</title>
        <authorList>
            <person name="Coleine C."/>
            <person name="Stajich J.E."/>
            <person name="Selbmann L."/>
        </authorList>
    </citation>
    <scope>NUCLEOTIDE SEQUENCE</scope>
    <source>
        <strain evidence="2">CCFEE 5485</strain>
    </source>
</reference>
<keyword evidence="3" id="KW-1185">Reference proteome</keyword>
<feature type="transmembrane region" description="Helical" evidence="1">
    <location>
        <begin position="28"/>
        <end position="49"/>
    </location>
</feature>
<evidence type="ECO:0000313" key="3">
    <source>
        <dbReference type="Proteomes" id="UP001274830"/>
    </source>
</evidence>
<dbReference type="AlphaFoldDB" id="A0AAE0TR73"/>
<keyword evidence="1" id="KW-1133">Transmembrane helix</keyword>
<comment type="caution">
    <text evidence="2">The sequence shown here is derived from an EMBL/GenBank/DDBJ whole genome shotgun (WGS) entry which is preliminary data.</text>
</comment>
<dbReference type="EMBL" id="JAUTXT010000101">
    <property type="protein sequence ID" value="KAK3669196.1"/>
    <property type="molecule type" value="Genomic_DNA"/>
</dbReference>
<gene>
    <name evidence="2" type="ORF">LTR78_010931</name>
</gene>
<proteinExistence type="predicted"/>
<dbReference type="Proteomes" id="UP001274830">
    <property type="component" value="Unassembled WGS sequence"/>
</dbReference>
<organism evidence="2 3">
    <name type="scientific">Recurvomyces mirabilis</name>
    <dbReference type="NCBI Taxonomy" id="574656"/>
    <lineage>
        <taxon>Eukaryota</taxon>
        <taxon>Fungi</taxon>
        <taxon>Dikarya</taxon>
        <taxon>Ascomycota</taxon>
        <taxon>Pezizomycotina</taxon>
        <taxon>Dothideomycetes</taxon>
        <taxon>Dothideomycetidae</taxon>
        <taxon>Mycosphaerellales</taxon>
        <taxon>Teratosphaeriaceae</taxon>
        <taxon>Recurvomyces</taxon>
    </lineage>
</organism>
<evidence type="ECO:0000313" key="2">
    <source>
        <dbReference type="EMBL" id="KAK3669196.1"/>
    </source>
</evidence>
<evidence type="ECO:0000256" key="1">
    <source>
        <dbReference type="SAM" id="Phobius"/>
    </source>
</evidence>
<sequence>VISFGSVLYLCKIGRIWRGKANRGMLRVLTLVWLALSIALSFTVAGIFVGQGAVPAHKPTQIIARPTNCGPESTRAAVNGKDLYGRARKACRRHATSSSVREPVLQRHQHDTRLWELASSGTVCPFANRCGLVQDNAVQLQTGTLHPDVHLGVSAALSNCVGFRISTTCSII</sequence>
<keyword evidence="1" id="KW-0472">Membrane</keyword>
<accession>A0AAE0TR73</accession>
<name>A0AAE0TR73_9PEZI</name>
<protein>
    <submittedName>
        <fullName evidence="2">Uncharacterized protein</fullName>
    </submittedName>
</protein>
<keyword evidence="1" id="KW-0812">Transmembrane</keyword>